<dbReference type="Proteomes" id="UP000435423">
    <property type="component" value="Unassembled WGS sequence"/>
</dbReference>
<sequence>MYANATYYTTEYLGTYQGDDLKKRLAQVADKVDSLTFNRIKGVGFENLTPFQQSVIQKVCCQLLDFEVENADLLATAVSSYSINGVSMQFGDSWNVVTMNGIAMNRSTYELLRQTGLTGRAI</sequence>
<evidence type="ECO:0000313" key="3">
    <source>
        <dbReference type="Proteomes" id="UP000435060"/>
    </source>
</evidence>
<reference evidence="1 3" key="2">
    <citation type="submission" date="2019-11" db="EMBL/GenBank/DDBJ databases">
        <title>Streptococcis sp. isolated from the respiratory tract of Marmot.</title>
        <authorList>
            <person name="Zhang G."/>
        </authorList>
    </citation>
    <scope>NUCLEOTIDE SEQUENCE [LARGE SCALE GENOMIC DNA]</scope>
    <source>
        <strain evidence="3">zg-86</strain>
        <strain evidence="1">Zg-86</strain>
    </source>
</reference>
<dbReference type="Proteomes" id="UP000435060">
    <property type="component" value="Unassembled WGS sequence"/>
</dbReference>
<accession>A0A6I4RT71</accession>
<evidence type="ECO:0000313" key="2">
    <source>
        <dbReference type="EMBL" id="MWV56072.1"/>
    </source>
</evidence>
<evidence type="ECO:0000313" key="4">
    <source>
        <dbReference type="Proteomes" id="UP000435423"/>
    </source>
</evidence>
<dbReference type="AlphaFoldDB" id="A0A6I4RT71"/>
<dbReference type="EMBL" id="WLCG01000004">
    <property type="protein sequence ID" value="MTB64084.1"/>
    <property type="molecule type" value="Genomic_DNA"/>
</dbReference>
<dbReference type="EMBL" id="WUBJ01000004">
    <property type="protein sequence ID" value="MWV56072.1"/>
    <property type="molecule type" value="Genomic_DNA"/>
</dbReference>
<comment type="caution">
    <text evidence="2">The sequence shown here is derived from an EMBL/GenBank/DDBJ whole genome shotgun (WGS) entry which is preliminary data.</text>
</comment>
<gene>
    <name evidence="1" type="ORF">GGG87_03585</name>
    <name evidence="2" type="ORF">GGH11_03625</name>
</gene>
<evidence type="ECO:0000313" key="1">
    <source>
        <dbReference type="EMBL" id="MTB64084.1"/>
    </source>
</evidence>
<dbReference type="RefSeq" id="WP_154608254.1">
    <property type="nucleotide sequence ID" value="NZ_CP072115.1"/>
</dbReference>
<name>A0A6I4RT71_9STRE</name>
<organism evidence="2 4">
    <name type="scientific">Streptococcus zhangguiae</name>
    <dbReference type="NCBI Taxonomy" id="2664091"/>
    <lineage>
        <taxon>Bacteria</taxon>
        <taxon>Bacillati</taxon>
        <taxon>Bacillota</taxon>
        <taxon>Bacilli</taxon>
        <taxon>Lactobacillales</taxon>
        <taxon>Streptococcaceae</taxon>
        <taxon>Streptococcus</taxon>
    </lineage>
</organism>
<keyword evidence="3" id="KW-1185">Reference proteome</keyword>
<proteinExistence type="predicted"/>
<reference evidence="2 4" key="1">
    <citation type="submission" date="2019-10" db="EMBL/GenBank/DDBJ databases">
        <title>Streptococcis sp, isolated from the respiratory tract of Marmot.</title>
        <authorList>
            <person name="Zhang G."/>
        </authorList>
    </citation>
    <scope>NUCLEOTIDE SEQUENCE [LARGE SCALE GENOMIC DNA]</scope>
    <source>
        <strain evidence="4">zg-70</strain>
        <strain evidence="2">Zg-70</strain>
    </source>
</reference>
<protein>
    <submittedName>
        <fullName evidence="2">Uncharacterized protein</fullName>
    </submittedName>
</protein>